<evidence type="ECO:0000256" key="1">
    <source>
        <dbReference type="ARBA" id="ARBA00001933"/>
    </source>
</evidence>
<comment type="similarity">
    <text evidence="2">Belongs to the class-IV pyridoxal-phosphate-dependent aminotransferase family.</text>
</comment>
<dbReference type="GO" id="GO:0008483">
    <property type="term" value="F:transaminase activity"/>
    <property type="evidence" value="ECO:0007669"/>
    <property type="project" value="UniProtKB-KW"/>
</dbReference>
<proteinExistence type="inferred from homology"/>
<keyword evidence="3" id="KW-0663">Pyridoxal phosphate</keyword>
<dbReference type="Gene3D" id="3.30.470.10">
    <property type="match status" value="1"/>
</dbReference>
<gene>
    <name evidence="4" type="ORF">UT27_C0013G0003</name>
</gene>
<dbReference type="InterPro" id="IPR036038">
    <property type="entry name" value="Aminotransferase-like"/>
</dbReference>
<dbReference type="InterPro" id="IPR001544">
    <property type="entry name" value="Aminotrans_IV"/>
</dbReference>
<dbReference type="Gene3D" id="3.20.10.10">
    <property type="entry name" value="D-amino Acid Aminotransferase, subunit A, domain 2"/>
    <property type="match status" value="1"/>
</dbReference>
<dbReference type="Pfam" id="PF01063">
    <property type="entry name" value="Aminotran_4"/>
    <property type="match status" value="1"/>
</dbReference>
<dbReference type="FunFam" id="3.20.10.10:FF:000002">
    <property type="entry name" value="D-alanine aminotransferase"/>
    <property type="match status" value="1"/>
</dbReference>
<comment type="caution">
    <text evidence="4">The sequence shown here is derived from an EMBL/GenBank/DDBJ whole genome shotgun (WGS) entry which is preliminary data.</text>
</comment>
<name>A0A837HRJ6_9BACT</name>
<keyword evidence="4" id="KW-0808">Transferase</keyword>
<dbReference type="GO" id="GO:0008652">
    <property type="term" value="P:amino acid biosynthetic process"/>
    <property type="evidence" value="ECO:0007669"/>
    <property type="project" value="UniProtKB-ARBA"/>
</dbReference>
<dbReference type="SUPFAM" id="SSF56752">
    <property type="entry name" value="D-aminoacid aminotransferase-like PLP-dependent enzymes"/>
    <property type="match status" value="1"/>
</dbReference>
<protein>
    <submittedName>
        <fullName evidence="4">Branched-chain amino acid aminotransferase</fullName>
    </submittedName>
</protein>
<accession>A0A837HRJ6</accession>
<dbReference type="GO" id="GO:0046394">
    <property type="term" value="P:carboxylic acid biosynthetic process"/>
    <property type="evidence" value="ECO:0007669"/>
    <property type="project" value="UniProtKB-ARBA"/>
</dbReference>
<dbReference type="CDD" id="cd00449">
    <property type="entry name" value="PLPDE_IV"/>
    <property type="match status" value="1"/>
</dbReference>
<dbReference type="InterPro" id="IPR050571">
    <property type="entry name" value="Class-IV_PLP-Dep_Aminotrnsfr"/>
</dbReference>
<keyword evidence="4" id="KW-0032">Aminotransferase</keyword>
<evidence type="ECO:0000313" key="4">
    <source>
        <dbReference type="EMBL" id="KKR00855.1"/>
    </source>
</evidence>
<organism evidence="4 5">
    <name type="scientific">Candidatus Nomurabacteria bacterium GW2011_GWD2_39_12</name>
    <dbReference type="NCBI Taxonomy" id="1618759"/>
    <lineage>
        <taxon>Bacteria</taxon>
        <taxon>Candidatus Nomuraibacteriota</taxon>
    </lineage>
</organism>
<dbReference type="InterPro" id="IPR043132">
    <property type="entry name" value="BCAT-like_C"/>
</dbReference>
<sequence>MWFDGEFIEDAQARVSPLSHSLHYGGAVYEGIRFYEFPHNFWRSVFRLQDHINRLLVSAQVMDMESPYGAEELCEAVLESVKKSDLQAGYIRPAIFRGEGIGLMSPGIPVHTMIAVLPWAQGPDSISLATSKMIRLHPRSTSIGAKVAGHYVNSYLAAAEAKKSGANDALLLDYEDNVAETSIANVFFVKGETIFTPKTENIFPGITRDTILYLCHGEERDVSLQEAKEADAMFVTGTACEVLPVARLDDKVFDTENPLVRKIRAFFGHVVDSSCPVNKPWLSTLEPTSWASKLINPAKGANR</sequence>
<dbReference type="PANTHER" id="PTHR42743">
    <property type="entry name" value="AMINO-ACID AMINOTRANSFERASE"/>
    <property type="match status" value="1"/>
</dbReference>
<evidence type="ECO:0000256" key="3">
    <source>
        <dbReference type="ARBA" id="ARBA00022898"/>
    </source>
</evidence>
<comment type="cofactor">
    <cofactor evidence="1">
        <name>pyridoxal 5'-phosphate</name>
        <dbReference type="ChEBI" id="CHEBI:597326"/>
    </cofactor>
</comment>
<reference evidence="4 5" key="1">
    <citation type="journal article" date="2015" name="Nature">
        <title>rRNA introns, odd ribosomes, and small enigmatic genomes across a large radiation of phyla.</title>
        <authorList>
            <person name="Brown C.T."/>
            <person name="Hug L.A."/>
            <person name="Thomas B.C."/>
            <person name="Sharon I."/>
            <person name="Castelle C.J."/>
            <person name="Singh A."/>
            <person name="Wilkins M.J."/>
            <person name="Williams K.H."/>
            <person name="Banfield J.F."/>
        </authorList>
    </citation>
    <scope>NUCLEOTIDE SEQUENCE [LARGE SCALE GENOMIC DNA]</scope>
</reference>
<dbReference type="AlphaFoldDB" id="A0A837HRJ6"/>
<dbReference type="Proteomes" id="UP000033998">
    <property type="component" value="Unassembled WGS sequence"/>
</dbReference>
<evidence type="ECO:0000313" key="5">
    <source>
        <dbReference type="Proteomes" id="UP000033998"/>
    </source>
</evidence>
<evidence type="ECO:0000256" key="2">
    <source>
        <dbReference type="ARBA" id="ARBA00009320"/>
    </source>
</evidence>
<dbReference type="EMBL" id="LBWE01000013">
    <property type="protein sequence ID" value="KKR00855.1"/>
    <property type="molecule type" value="Genomic_DNA"/>
</dbReference>
<dbReference type="InterPro" id="IPR043131">
    <property type="entry name" value="BCAT-like_N"/>
</dbReference>
<dbReference type="PANTHER" id="PTHR42743:SF11">
    <property type="entry name" value="AMINODEOXYCHORISMATE LYASE"/>
    <property type="match status" value="1"/>
</dbReference>